<evidence type="ECO:0000256" key="3">
    <source>
        <dbReference type="ARBA" id="ARBA00023145"/>
    </source>
</evidence>
<keyword evidence="2" id="KW-0378">Hydrolase</keyword>
<dbReference type="PANTHER" id="PTHR34218">
    <property type="entry name" value="PEPTIDASE S45 PENICILLIN AMIDASE"/>
    <property type="match status" value="1"/>
</dbReference>
<reference evidence="5 6" key="1">
    <citation type="submission" date="2021-05" db="EMBL/GenBank/DDBJ databases">
        <title>Shewanella sp. JM162201.</title>
        <authorList>
            <person name="Xu S."/>
            <person name="Li A."/>
        </authorList>
    </citation>
    <scope>NUCLEOTIDE SEQUENCE [LARGE SCALE GENOMIC DNA]</scope>
    <source>
        <strain evidence="5 6">JM162201</strain>
    </source>
</reference>
<dbReference type="Gene3D" id="3.60.20.10">
    <property type="entry name" value="Glutamine Phosphoribosylpyrophosphate, subunit 1, domain 1"/>
    <property type="match status" value="1"/>
</dbReference>
<dbReference type="InterPro" id="IPR023343">
    <property type="entry name" value="Penicillin_amidase_dom1"/>
</dbReference>
<dbReference type="Gene3D" id="1.10.1400.10">
    <property type="match status" value="1"/>
</dbReference>
<accession>A0ABS5V5L7</accession>
<dbReference type="InterPro" id="IPR043147">
    <property type="entry name" value="Penicillin_amidase_A-knob"/>
</dbReference>
<evidence type="ECO:0000313" key="6">
    <source>
        <dbReference type="Proteomes" id="UP001195903"/>
    </source>
</evidence>
<comment type="subunit">
    <text evidence="4">Heterodimer of an alpha subunit and a beta subunit processed from the same precursor.</text>
</comment>
<organism evidence="5 6">
    <name type="scientific">Shewanella jiangmenensis</name>
    <dbReference type="NCBI Taxonomy" id="2837387"/>
    <lineage>
        <taxon>Bacteria</taxon>
        <taxon>Pseudomonadati</taxon>
        <taxon>Pseudomonadota</taxon>
        <taxon>Gammaproteobacteria</taxon>
        <taxon>Alteromonadales</taxon>
        <taxon>Shewanellaceae</taxon>
        <taxon>Shewanella</taxon>
    </lineage>
</organism>
<dbReference type="InterPro" id="IPR029055">
    <property type="entry name" value="Ntn_hydrolases_N"/>
</dbReference>
<keyword evidence="6" id="KW-1185">Reference proteome</keyword>
<dbReference type="CDD" id="cd03747">
    <property type="entry name" value="Ntn_PGA_like"/>
    <property type="match status" value="1"/>
</dbReference>
<dbReference type="SUPFAM" id="SSF56235">
    <property type="entry name" value="N-terminal nucleophile aminohydrolases (Ntn hydrolases)"/>
    <property type="match status" value="1"/>
</dbReference>
<proteinExistence type="inferred from homology"/>
<gene>
    <name evidence="5" type="ORF">KJI95_11500</name>
</gene>
<dbReference type="Proteomes" id="UP001195903">
    <property type="component" value="Unassembled WGS sequence"/>
</dbReference>
<sequence>MLKKSLTLVKWLLLLLAVAGIALYLVLSASLPNLDGKLETKGIGAPVSLERDSLGAAVIFADSREDAAFGLGFAHGQDRFFQMDLLRRNAAGELAELFGDGALKLDERNRFHQFRARAKAILATLPERDRAVLDAYARGVNSALDRQNVRGFEYLLTRSAPLPWQSEDSLLAIFSMYLDLQNATFRRELVLEAIKQQFGSEMLAFVSQNDPLQAALDASLLPTPTLQAPAFAPMAVAANAIGDEPIKGSNNWAVSGELTQSGHAMLSDDMHLGLAVPIIWYRAQLNYPHAGKPQRITGVSLPGAPVIVVGSNGHIAWGFTNGYTDTADWVKLEKDEAVQTQTERLESSGEGKDMPLKLSRFGPVKSLGNQDYALSWVAHSPYAVNLSLMALETAKSVDEGLQLTQSAGIPAQNMLIVDASGNAAWRLTGALPSRSNPSETAISADNWHSGGWRSPMTDVPLVKNPSNHRLWSANSRVLSASDNPRFGNGGYAIGSRAVQIRDNLLAKDNFTEQDFLAMQLDNRALFMSRWQTLLLGSLKQAPDEFADDIKALENWGACACADSVGYSLVHSFREALLDTLFAPLQTELAKQDLSLSTIKGPLEVAAWQLLEQQPAAWLPAGNADWQALLVNVYLGSRTKLLAEHGKGDDISTLNWGKVNALKVQHPFSKQMPFLSPLLDMPVVAGFGGKHEPAVQTAAFGASQRFVVQPGREQDGILMLPGGQSEHPLSPFYRLGFDDYANHTPTPLLPGKAVHKLELMPQ</sequence>
<dbReference type="Gene3D" id="1.10.439.10">
    <property type="entry name" value="Penicillin Amidohydrolase, domain 1"/>
    <property type="match status" value="1"/>
</dbReference>
<dbReference type="PIRSF" id="PIRSF001227">
    <property type="entry name" value="Pen_acylase"/>
    <property type="match status" value="1"/>
</dbReference>
<evidence type="ECO:0000256" key="2">
    <source>
        <dbReference type="ARBA" id="ARBA00022801"/>
    </source>
</evidence>
<dbReference type="PANTHER" id="PTHR34218:SF4">
    <property type="entry name" value="ACYL-HOMOSERINE LACTONE ACYLASE QUIP"/>
    <property type="match status" value="1"/>
</dbReference>
<dbReference type="RefSeq" id="WP_214507354.1">
    <property type="nucleotide sequence ID" value="NZ_JAHEPS010000004.1"/>
</dbReference>
<dbReference type="EMBL" id="JAHEPS010000004">
    <property type="protein sequence ID" value="MBT1445145.1"/>
    <property type="molecule type" value="Genomic_DNA"/>
</dbReference>
<keyword evidence="3" id="KW-0865">Zymogen</keyword>
<evidence type="ECO:0000256" key="4">
    <source>
        <dbReference type="ARBA" id="ARBA00038735"/>
    </source>
</evidence>
<dbReference type="Pfam" id="PF01804">
    <property type="entry name" value="Penicil_amidase"/>
    <property type="match status" value="1"/>
</dbReference>
<evidence type="ECO:0000256" key="1">
    <source>
        <dbReference type="ARBA" id="ARBA00006586"/>
    </source>
</evidence>
<evidence type="ECO:0000313" key="5">
    <source>
        <dbReference type="EMBL" id="MBT1445145.1"/>
    </source>
</evidence>
<dbReference type="Gene3D" id="2.30.120.10">
    <property type="match status" value="1"/>
</dbReference>
<protein>
    <submittedName>
        <fullName evidence="5">Penicillin acylase family protein</fullName>
    </submittedName>
</protein>
<dbReference type="InterPro" id="IPR014395">
    <property type="entry name" value="Pen/GL7ACA/AHL_acylase"/>
</dbReference>
<comment type="similarity">
    <text evidence="1">Belongs to the peptidase S45 family.</text>
</comment>
<comment type="caution">
    <text evidence="5">The sequence shown here is derived from an EMBL/GenBank/DDBJ whole genome shotgun (WGS) entry which is preliminary data.</text>
</comment>
<dbReference type="InterPro" id="IPR043146">
    <property type="entry name" value="Penicillin_amidase_N_B-knob"/>
</dbReference>
<dbReference type="InterPro" id="IPR002692">
    <property type="entry name" value="S45"/>
</dbReference>
<name>A0ABS5V5L7_9GAMM</name>